<keyword evidence="2 5" id="KW-0812">Transmembrane</keyword>
<evidence type="ECO:0008006" key="8">
    <source>
        <dbReference type="Google" id="ProtNLM"/>
    </source>
</evidence>
<dbReference type="EMBL" id="FOZS01000002">
    <property type="protein sequence ID" value="SFS66939.1"/>
    <property type="molecule type" value="Genomic_DNA"/>
</dbReference>
<evidence type="ECO:0000313" key="7">
    <source>
        <dbReference type="Proteomes" id="UP000199199"/>
    </source>
</evidence>
<evidence type="ECO:0000256" key="2">
    <source>
        <dbReference type="ARBA" id="ARBA00022692"/>
    </source>
</evidence>
<protein>
    <recommendedName>
        <fullName evidence="8">DUF4870 domain-containing protein</fullName>
    </recommendedName>
</protein>
<gene>
    <name evidence="6" type="ORF">SAMN04488556_1993</name>
</gene>
<dbReference type="AlphaFoldDB" id="A0A1I6RQD9"/>
<feature type="transmembrane region" description="Helical" evidence="5">
    <location>
        <begin position="20"/>
        <end position="43"/>
    </location>
</feature>
<evidence type="ECO:0000256" key="4">
    <source>
        <dbReference type="ARBA" id="ARBA00023136"/>
    </source>
</evidence>
<organism evidence="6 7">
    <name type="scientific">Halostagnicola kamekurae</name>
    <dbReference type="NCBI Taxonomy" id="619731"/>
    <lineage>
        <taxon>Archaea</taxon>
        <taxon>Methanobacteriati</taxon>
        <taxon>Methanobacteriota</taxon>
        <taxon>Stenosarchaea group</taxon>
        <taxon>Halobacteria</taxon>
        <taxon>Halobacteriales</taxon>
        <taxon>Natrialbaceae</taxon>
        <taxon>Halostagnicola</taxon>
    </lineage>
</organism>
<evidence type="ECO:0000256" key="1">
    <source>
        <dbReference type="ARBA" id="ARBA00004141"/>
    </source>
</evidence>
<accession>A0A1I6RQD9</accession>
<keyword evidence="3 5" id="KW-1133">Transmembrane helix</keyword>
<dbReference type="InterPro" id="IPR019109">
    <property type="entry name" value="MamF_MmsF"/>
</dbReference>
<proteinExistence type="predicted"/>
<comment type="subcellular location">
    <subcellularLocation>
        <location evidence="1">Membrane</location>
        <topology evidence="1">Multi-pass membrane protein</topology>
    </subcellularLocation>
</comment>
<name>A0A1I6RQD9_9EURY</name>
<evidence type="ECO:0000256" key="5">
    <source>
        <dbReference type="SAM" id="Phobius"/>
    </source>
</evidence>
<dbReference type="Pfam" id="PF09685">
    <property type="entry name" value="MamF_MmsF"/>
    <property type="match status" value="1"/>
</dbReference>
<dbReference type="Proteomes" id="UP000199199">
    <property type="component" value="Unassembled WGS sequence"/>
</dbReference>
<evidence type="ECO:0000256" key="3">
    <source>
        <dbReference type="ARBA" id="ARBA00022989"/>
    </source>
</evidence>
<reference evidence="7" key="1">
    <citation type="submission" date="2016-10" db="EMBL/GenBank/DDBJ databases">
        <authorList>
            <person name="Varghese N."/>
            <person name="Submissions S."/>
        </authorList>
    </citation>
    <scope>NUCLEOTIDE SEQUENCE [LARGE SCALE GENOMIC DNA]</scope>
    <source>
        <strain evidence="7">DSM 22427</strain>
    </source>
</reference>
<sequence>MMSTMNTDNTQPGDTRDTTLAAFVHIAALFFGFFIIALVYFASDDSFARENAANALNWHIPLSLVAILVVFIGLVVNQFAGVVMAVGIGIATVCVALIASVKARQGKAWKYPIVPNLA</sequence>
<evidence type="ECO:0000313" key="6">
    <source>
        <dbReference type="EMBL" id="SFS66939.1"/>
    </source>
</evidence>
<keyword evidence="7" id="KW-1185">Reference proteome</keyword>
<feature type="transmembrane region" description="Helical" evidence="5">
    <location>
        <begin position="82"/>
        <end position="101"/>
    </location>
</feature>
<feature type="transmembrane region" description="Helical" evidence="5">
    <location>
        <begin position="55"/>
        <end position="76"/>
    </location>
</feature>
<keyword evidence="4 5" id="KW-0472">Membrane</keyword>